<feature type="transmembrane region" description="Helical" evidence="1">
    <location>
        <begin position="12"/>
        <end position="40"/>
    </location>
</feature>
<name>A0A4S2CX78_STEMA</name>
<protein>
    <submittedName>
        <fullName evidence="2">Uncharacterized protein</fullName>
    </submittedName>
</protein>
<gene>
    <name evidence="2" type="ORF">E5352_11560</name>
</gene>
<organism evidence="2 3">
    <name type="scientific">Stenotrophomonas maltophilia</name>
    <name type="common">Pseudomonas maltophilia</name>
    <name type="synonym">Xanthomonas maltophilia</name>
    <dbReference type="NCBI Taxonomy" id="40324"/>
    <lineage>
        <taxon>Bacteria</taxon>
        <taxon>Pseudomonadati</taxon>
        <taxon>Pseudomonadota</taxon>
        <taxon>Gammaproteobacteria</taxon>
        <taxon>Lysobacterales</taxon>
        <taxon>Lysobacteraceae</taxon>
        <taxon>Stenotrophomonas</taxon>
        <taxon>Stenotrophomonas maltophilia group</taxon>
    </lineage>
</organism>
<evidence type="ECO:0000313" key="3">
    <source>
        <dbReference type="Proteomes" id="UP000306631"/>
    </source>
</evidence>
<sequence>MADNGSAPSYDLTTAAGIAAAGMALSVLTPLGPLVAAAALARQFFKPSVEVQAQSAADLIKAGAENNVDEMEITLSEEAGLHIKSAHPEVPIKLTMGKSGTVTMKVKYRSPPATA</sequence>
<dbReference type="EMBL" id="SRYW01000009">
    <property type="protein sequence ID" value="TGY33579.1"/>
    <property type="molecule type" value="Genomic_DNA"/>
</dbReference>
<accession>A0A4S2CX78</accession>
<dbReference type="RefSeq" id="WP_136005381.1">
    <property type="nucleotide sequence ID" value="NZ_SRYW01000009.1"/>
</dbReference>
<keyword evidence="1" id="KW-0472">Membrane</keyword>
<dbReference type="AlphaFoldDB" id="A0A4S2CX78"/>
<keyword evidence="1" id="KW-0812">Transmembrane</keyword>
<evidence type="ECO:0000256" key="1">
    <source>
        <dbReference type="SAM" id="Phobius"/>
    </source>
</evidence>
<keyword evidence="1" id="KW-1133">Transmembrane helix</keyword>
<evidence type="ECO:0000313" key="2">
    <source>
        <dbReference type="EMBL" id="TGY33579.1"/>
    </source>
</evidence>
<reference evidence="2 3" key="1">
    <citation type="submission" date="2019-04" db="EMBL/GenBank/DDBJ databases">
        <title>Microbes associate with the intestines of laboratory mice.</title>
        <authorList>
            <person name="Navarre W."/>
            <person name="Wong E."/>
            <person name="Huang K."/>
            <person name="Tropini C."/>
            <person name="Ng K."/>
            <person name="Yu B."/>
        </authorList>
    </citation>
    <scope>NUCLEOTIDE SEQUENCE [LARGE SCALE GENOMIC DNA]</scope>
    <source>
        <strain evidence="2 3">NM62_B4-13</strain>
    </source>
</reference>
<comment type="caution">
    <text evidence="2">The sequence shown here is derived from an EMBL/GenBank/DDBJ whole genome shotgun (WGS) entry which is preliminary data.</text>
</comment>
<proteinExistence type="predicted"/>
<dbReference type="Proteomes" id="UP000306631">
    <property type="component" value="Unassembled WGS sequence"/>
</dbReference>